<reference evidence="7 8" key="1">
    <citation type="submission" date="2024-07" db="EMBL/GenBank/DDBJ databases">
        <title>Section-level genome sequencing and comparative genomics of Aspergillus sections Usti and Cavernicolus.</title>
        <authorList>
            <consortium name="Lawrence Berkeley National Laboratory"/>
            <person name="Nybo J.L."/>
            <person name="Vesth T.C."/>
            <person name="Theobald S."/>
            <person name="Frisvad J.C."/>
            <person name="Larsen T.O."/>
            <person name="Kjaerboelling I."/>
            <person name="Rothschild-Mancinelli K."/>
            <person name="Lyhne E.K."/>
            <person name="Kogle M.E."/>
            <person name="Barry K."/>
            <person name="Clum A."/>
            <person name="Na H."/>
            <person name="Ledsgaard L."/>
            <person name="Lin J."/>
            <person name="Lipzen A."/>
            <person name="Kuo A."/>
            <person name="Riley R."/>
            <person name="Mondo S."/>
            <person name="LaButti K."/>
            <person name="Haridas S."/>
            <person name="Pangalinan J."/>
            <person name="Salamov A.A."/>
            <person name="Simmons B.A."/>
            <person name="Magnuson J.K."/>
            <person name="Chen J."/>
            <person name="Drula E."/>
            <person name="Henrissat B."/>
            <person name="Wiebenga A."/>
            <person name="Lubbers R.J."/>
            <person name="Gomes A.C."/>
            <person name="Macurrencykelacurrency M.R."/>
            <person name="Stajich J."/>
            <person name="Grigoriev I.V."/>
            <person name="Mortensen U.H."/>
            <person name="De vries R.P."/>
            <person name="Baker S.E."/>
            <person name="Andersen M.R."/>
        </authorList>
    </citation>
    <scope>NUCLEOTIDE SEQUENCE [LARGE SCALE GENOMIC DNA]</scope>
    <source>
        <strain evidence="7 8">CBS 756.74</strain>
    </source>
</reference>
<evidence type="ECO:0000256" key="3">
    <source>
        <dbReference type="ARBA" id="ARBA00022630"/>
    </source>
</evidence>
<dbReference type="InterPro" id="IPR051209">
    <property type="entry name" value="FAD-bind_Monooxygenase_sf"/>
</dbReference>
<sequence>MADKLRADARVGNKTYTSATVVIIGAGISGMCMAIDLIKRNNCHNFVILEKSSGVGGTWHDNKYPGCCCDVASILYSYSFEQNPKWSREYPGQEELLKYLTQVAEKYGLYKYIRFNSEVKQARWDDEEMKWKINVEVSGDKDSQFASSYVLNSDFLASAVGQLNVPREPDIPGLRDFQGRMMHSARWDWTYNFENKRIAIIGNGATSAQIVPEVAKVASHLTVYQRTPNWVMPRLDAAVSPLQQALLTYVPPLRMRKRSLAMDFRESFYAAVSDSESNFAKQIRDWCFEGLRTQLANKPELWEKLTPNYAPGCKRLIISDDIYPALARENVDLETRRISRITETGIEVEDGILQEYDFIILATGFKTVEFMYPIQIYGSKGRPLSDIWKDGASAYHGVTVEDLPNFGMFYGPNTNLGHNSIILMIEAQSRYLNALVGEVLRARRQGQSLAIKPNPDALKRYNRELQQVLATGSFADPKCSSWYKTEEGKITNNWSSTVVDYQRNLSQVCWSDYLVEGSAKNNARARKMTHIGRVREESYLSNGSLLLTAASVFAVAGVLLRGSLLRSR</sequence>
<keyword evidence="8" id="KW-1185">Reference proteome</keyword>
<dbReference type="InterPro" id="IPR036188">
    <property type="entry name" value="FAD/NAD-bd_sf"/>
</dbReference>
<dbReference type="Gene3D" id="3.50.50.60">
    <property type="entry name" value="FAD/NAD(P)-binding domain"/>
    <property type="match status" value="2"/>
</dbReference>
<dbReference type="SUPFAM" id="SSF51905">
    <property type="entry name" value="FAD/NAD(P)-binding domain"/>
    <property type="match status" value="2"/>
</dbReference>
<protein>
    <recommendedName>
        <fullName evidence="9">Flavin-binding monooxygenase</fullName>
    </recommendedName>
</protein>
<dbReference type="EMBL" id="JBFXLR010000001">
    <property type="protein sequence ID" value="KAL2861532.1"/>
    <property type="molecule type" value="Genomic_DNA"/>
</dbReference>
<evidence type="ECO:0000256" key="5">
    <source>
        <dbReference type="ARBA" id="ARBA00023002"/>
    </source>
</evidence>
<proteinExistence type="inferred from homology"/>
<dbReference type="PANTHER" id="PTHR42877:SF4">
    <property type="entry name" value="FAD_NAD(P)-BINDING DOMAIN-CONTAINING PROTEIN-RELATED"/>
    <property type="match status" value="1"/>
</dbReference>
<evidence type="ECO:0000313" key="8">
    <source>
        <dbReference type="Proteomes" id="UP001610444"/>
    </source>
</evidence>
<evidence type="ECO:0000256" key="2">
    <source>
        <dbReference type="ARBA" id="ARBA00010139"/>
    </source>
</evidence>
<dbReference type="InterPro" id="IPR020946">
    <property type="entry name" value="Flavin_mOase-like"/>
</dbReference>
<evidence type="ECO:0000256" key="4">
    <source>
        <dbReference type="ARBA" id="ARBA00022827"/>
    </source>
</evidence>
<keyword evidence="6" id="KW-0472">Membrane</keyword>
<comment type="cofactor">
    <cofactor evidence="1">
        <name>FAD</name>
        <dbReference type="ChEBI" id="CHEBI:57692"/>
    </cofactor>
</comment>
<organism evidence="7 8">
    <name type="scientific">Aspergillus pseudodeflectus</name>
    <dbReference type="NCBI Taxonomy" id="176178"/>
    <lineage>
        <taxon>Eukaryota</taxon>
        <taxon>Fungi</taxon>
        <taxon>Dikarya</taxon>
        <taxon>Ascomycota</taxon>
        <taxon>Pezizomycotina</taxon>
        <taxon>Eurotiomycetes</taxon>
        <taxon>Eurotiomycetidae</taxon>
        <taxon>Eurotiales</taxon>
        <taxon>Aspergillaceae</taxon>
        <taxon>Aspergillus</taxon>
        <taxon>Aspergillus subgen. Nidulantes</taxon>
    </lineage>
</organism>
<evidence type="ECO:0000256" key="1">
    <source>
        <dbReference type="ARBA" id="ARBA00001974"/>
    </source>
</evidence>
<keyword evidence="4" id="KW-0274">FAD</keyword>
<keyword evidence="6" id="KW-1133">Transmembrane helix</keyword>
<evidence type="ECO:0000313" key="7">
    <source>
        <dbReference type="EMBL" id="KAL2861532.1"/>
    </source>
</evidence>
<accession>A0ABR4LAG7</accession>
<evidence type="ECO:0000256" key="6">
    <source>
        <dbReference type="SAM" id="Phobius"/>
    </source>
</evidence>
<comment type="similarity">
    <text evidence="2">Belongs to the FAD-binding monooxygenase family.</text>
</comment>
<evidence type="ECO:0008006" key="9">
    <source>
        <dbReference type="Google" id="ProtNLM"/>
    </source>
</evidence>
<dbReference type="Pfam" id="PF00743">
    <property type="entry name" value="FMO-like"/>
    <property type="match status" value="1"/>
</dbReference>
<dbReference type="PANTHER" id="PTHR42877">
    <property type="entry name" value="L-ORNITHINE N(5)-MONOOXYGENASE-RELATED"/>
    <property type="match status" value="1"/>
</dbReference>
<keyword evidence="5" id="KW-0560">Oxidoreductase</keyword>
<dbReference type="GeneID" id="98162707"/>
<comment type="caution">
    <text evidence="7">The sequence shown here is derived from an EMBL/GenBank/DDBJ whole genome shotgun (WGS) entry which is preliminary data.</text>
</comment>
<name>A0ABR4LAG7_9EURO</name>
<keyword evidence="3" id="KW-0285">Flavoprotein</keyword>
<dbReference type="RefSeq" id="XP_070905622.1">
    <property type="nucleotide sequence ID" value="XM_071047543.1"/>
</dbReference>
<feature type="transmembrane region" description="Helical" evidence="6">
    <location>
        <begin position="539"/>
        <end position="560"/>
    </location>
</feature>
<keyword evidence="6" id="KW-0812">Transmembrane</keyword>
<dbReference type="Proteomes" id="UP001610444">
    <property type="component" value="Unassembled WGS sequence"/>
</dbReference>
<gene>
    <name evidence="7" type="ORF">BJX68DRAFT_273821</name>
</gene>